<gene>
    <name evidence="1" type="ORF">NDU88_005903</name>
</gene>
<accession>A0AAV7UNE9</accession>
<protein>
    <submittedName>
        <fullName evidence="1">Uncharacterized protein</fullName>
    </submittedName>
</protein>
<dbReference type="AlphaFoldDB" id="A0AAV7UNE9"/>
<proteinExistence type="predicted"/>
<evidence type="ECO:0000313" key="1">
    <source>
        <dbReference type="EMBL" id="KAJ1189152.1"/>
    </source>
</evidence>
<reference evidence="1" key="1">
    <citation type="journal article" date="2022" name="bioRxiv">
        <title>Sequencing and chromosome-scale assembly of the giantPleurodeles waltlgenome.</title>
        <authorList>
            <person name="Brown T."/>
            <person name="Elewa A."/>
            <person name="Iarovenko S."/>
            <person name="Subramanian E."/>
            <person name="Araus A.J."/>
            <person name="Petzold A."/>
            <person name="Susuki M."/>
            <person name="Suzuki K.-i.T."/>
            <person name="Hayashi T."/>
            <person name="Toyoda A."/>
            <person name="Oliveira C."/>
            <person name="Osipova E."/>
            <person name="Leigh N.D."/>
            <person name="Simon A."/>
            <person name="Yun M.H."/>
        </authorList>
    </citation>
    <scope>NUCLEOTIDE SEQUENCE</scope>
    <source>
        <strain evidence="1">20211129_DDA</strain>
        <tissue evidence="1">Liver</tissue>
    </source>
</reference>
<keyword evidence="2" id="KW-1185">Reference proteome</keyword>
<name>A0AAV7UNE9_PLEWA</name>
<dbReference type="EMBL" id="JANPWB010000005">
    <property type="protein sequence ID" value="KAJ1189152.1"/>
    <property type="molecule type" value="Genomic_DNA"/>
</dbReference>
<sequence length="94" mass="10285">MVKTLAMQPAVQIGGRLVTASSWETALRLWWCCRERVRQKRWPEERGAETGKVRTTWLAVGGANRRPIGNGKLLGGGPDAAAVLQEESALEEVA</sequence>
<comment type="caution">
    <text evidence="1">The sequence shown here is derived from an EMBL/GenBank/DDBJ whole genome shotgun (WGS) entry which is preliminary data.</text>
</comment>
<dbReference type="Proteomes" id="UP001066276">
    <property type="component" value="Chromosome 3_1"/>
</dbReference>
<organism evidence="1 2">
    <name type="scientific">Pleurodeles waltl</name>
    <name type="common">Iberian ribbed newt</name>
    <dbReference type="NCBI Taxonomy" id="8319"/>
    <lineage>
        <taxon>Eukaryota</taxon>
        <taxon>Metazoa</taxon>
        <taxon>Chordata</taxon>
        <taxon>Craniata</taxon>
        <taxon>Vertebrata</taxon>
        <taxon>Euteleostomi</taxon>
        <taxon>Amphibia</taxon>
        <taxon>Batrachia</taxon>
        <taxon>Caudata</taxon>
        <taxon>Salamandroidea</taxon>
        <taxon>Salamandridae</taxon>
        <taxon>Pleurodelinae</taxon>
        <taxon>Pleurodeles</taxon>
    </lineage>
</organism>
<evidence type="ECO:0000313" key="2">
    <source>
        <dbReference type="Proteomes" id="UP001066276"/>
    </source>
</evidence>